<dbReference type="Proteomes" id="UP001375382">
    <property type="component" value="Unassembled WGS sequence"/>
</dbReference>
<dbReference type="EMBL" id="JALAAR010000010">
    <property type="protein sequence ID" value="MEH8018068.1"/>
    <property type="molecule type" value="Genomic_DNA"/>
</dbReference>
<evidence type="ECO:0000256" key="1">
    <source>
        <dbReference type="SAM" id="MobiDB-lite"/>
    </source>
</evidence>
<gene>
    <name evidence="3" type="ORF">MN202_12540</name>
</gene>
<sequence>MTEQKTGNNQTFFYLGIFVVIIAIVVALWLLLAKDEPAPILPSETPPIVTQPVTPSEPAADTTTEPVVATERAAQPEPDPVVAVEPEAIAEPPLPALDNSDAEVTQRLLALNWRPGLANLFVTEEMLRNLVVQADNIAQGQLASGHPLLQPLSQRFSVPAGKPLQLDEASFARYQPYIQLLESVPPQQMVALFNRYEPLLQQAFADLGYPDELFKNRLLQAIDLLLATPELQYPLQLQRPSVMYEFADPQLEQLPAAQKLMLRLGPDNQQRVKVLLQRYRQVLASGD</sequence>
<feature type="region of interest" description="Disordered" evidence="1">
    <location>
        <begin position="42"/>
        <end position="67"/>
    </location>
</feature>
<dbReference type="Pfam" id="PF11219">
    <property type="entry name" value="DUF3014"/>
    <property type="match status" value="1"/>
</dbReference>
<comment type="caution">
    <text evidence="3">The sequence shown here is derived from an EMBL/GenBank/DDBJ whole genome shotgun (WGS) entry which is preliminary data.</text>
</comment>
<dbReference type="InterPro" id="IPR021382">
    <property type="entry name" value="DUF3014"/>
</dbReference>
<evidence type="ECO:0000313" key="4">
    <source>
        <dbReference type="Proteomes" id="UP001375382"/>
    </source>
</evidence>
<proteinExistence type="predicted"/>
<name>A0ABU8C943_9GAMM</name>
<organism evidence="3 4">
    <name type="scientific">Rheinheimera muenzenbergensis</name>
    <dbReference type="NCBI Taxonomy" id="1193628"/>
    <lineage>
        <taxon>Bacteria</taxon>
        <taxon>Pseudomonadati</taxon>
        <taxon>Pseudomonadota</taxon>
        <taxon>Gammaproteobacteria</taxon>
        <taxon>Chromatiales</taxon>
        <taxon>Chromatiaceae</taxon>
        <taxon>Rheinheimera</taxon>
    </lineage>
</organism>
<reference evidence="3 4" key="1">
    <citation type="journal article" date="2023" name="Ecotoxicol. Environ. Saf.">
        <title>Mercury remediation potential of mercury-resistant strain Rheinheimera metallidurans sp. nov. isolated from a municipal waste dumping site.</title>
        <authorList>
            <person name="Yadav V."/>
            <person name="Manjhi A."/>
            <person name="Vadakedath N."/>
        </authorList>
    </citation>
    <scope>NUCLEOTIDE SEQUENCE [LARGE SCALE GENOMIC DNA]</scope>
    <source>
        <strain evidence="3 4">E-49</strain>
    </source>
</reference>
<keyword evidence="2" id="KW-1133">Transmembrane helix</keyword>
<keyword evidence="2" id="KW-0472">Membrane</keyword>
<keyword evidence="4" id="KW-1185">Reference proteome</keyword>
<evidence type="ECO:0000256" key="2">
    <source>
        <dbReference type="SAM" id="Phobius"/>
    </source>
</evidence>
<accession>A0ABU8C943</accession>
<protein>
    <submittedName>
        <fullName evidence="3">DUF3014 domain-containing protein</fullName>
    </submittedName>
</protein>
<evidence type="ECO:0000313" key="3">
    <source>
        <dbReference type="EMBL" id="MEH8018068.1"/>
    </source>
</evidence>
<feature type="transmembrane region" description="Helical" evidence="2">
    <location>
        <begin position="12"/>
        <end position="32"/>
    </location>
</feature>
<dbReference type="RefSeq" id="WP_335736476.1">
    <property type="nucleotide sequence ID" value="NZ_JALAAR010000010.1"/>
</dbReference>
<keyword evidence="2" id="KW-0812">Transmembrane</keyword>